<dbReference type="AlphaFoldDB" id="A0A1Z4JG91"/>
<evidence type="ECO:0000256" key="1">
    <source>
        <dbReference type="SAM" id="SignalP"/>
    </source>
</evidence>
<sequence>MKRKVTIGFVIAALSVTNATIVIALPVPNQNGDYTNTRKGQGHINWQVVDPDPAGLNCRMAKQFQGFALDAMNTPDELMSRDYTPNVSSWEVIHQFPPGEKLWAITGNVTTQHIQFDDRGKPWLGVRVPYQGGNEIIDCFVRANRRFIKPI</sequence>
<name>A0A1Z4JG91_LEPBY</name>
<keyword evidence="1" id="KW-0732">Signal</keyword>
<feature type="chain" id="PRO_5011119607" evidence="1">
    <location>
        <begin position="25"/>
        <end position="151"/>
    </location>
</feature>
<gene>
    <name evidence="2" type="ORF">NIES2135_25120</name>
</gene>
<feature type="signal peptide" evidence="1">
    <location>
        <begin position="1"/>
        <end position="24"/>
    </location>
</feature>
<dbReference type="Proteomes" id="UP000217895">
    <property type="component" value="Chromosome"/>
</dbReference>
<protein>
    <submittedName>
        <fullName evidence="2">Uncharacterized protein</fullName>
    </submittedName>
</protein>
<proteinExistence type="predicted"/>
<keyword evidence="3" id="KW-1185">Reference proteome</keyword>
<dbReference type="EMBL" id="AP018203">
    <property type="protein sequence ID" value="BAY55688.1"/>
    <property type="molecule type" value="Genomic_DNA"/>
</dbReference>
<organism evidence="2 3">
    <name type="scientific">Leptolyngbya boryana NIES-2135</name>
    <dbReference type="NCBI Taxonomy" id="1973484"/>
    <lineage>
        <taxon>Bacteria</taxon>
        <taxon>Bacillati</taxon>
        <taxon>Cyanobacteriota</taxon>
        <taxon>Cyanophyceae</taxon>
        <taxon>Leptolyngbyales</taxon>
        <taxon>Leptolyngbyaceae</taxon>
        <taxon>Leptolyngbya group</taxon>
        <taxon>Leptolyngbya</taxon>
    </lineage>
</organism>
<reference evidence="2 3" key="1">
    <citation type="submission" date="2017-06" db="EMBL/GenBank/DDBJ databases">
        <title>Genome sequencing of cyanobaciteial culture collection at National Institute for Environmental Studies (NIES).</title>
        <authorList>
            <person name="Hirose Y."/>
            <person name="Shimura Y."/>
            <person name="Fujisawa T."/>
            <person name="Nakamura Y."/>
            <person name="Kawachi M."/>
        </authorList>
    </citation>
    <scope>NUCLEOTIDE SEQUENCE [LARGE SCALE GENOMIC DNA]</scope>
    <source>
        <strain evidence="2 3">NIES-2135</strain>
    </source>
</reference>
<evidence type="ECO:0000313" key="2">
    <source>
        <dbReference type="EMBL" id="BAY55688.1"/>
    </source>
</evidence>
<evidence type="ECO:0000313" key="3">
    <source>
        <dbReference type="Proteomes" id="UP000217895"/>
    </source>
</evidence>
<accession>A0A1Z4JG91</accession>